<dbReference type="Gene3D" id="3.40.50.970">
    <property type="match status" value="1"/>
</dbReference>
<accession>F6I6K4</accession>
<keyword evidence="9" id="KW-0460">Magnesium</keyword>
<dbReference type="eggNOG" id="KOG1184">
    <property type="taxonomic scope" value="Eukaryota"/>
</dbReference>
<gene>
    <name evidence="12" type="ordered locus">VIT_13s0067g00340</name>
</gene>
<evidence type="ECO:0000256" key="2">
    <source>
        <dbReference type="ARBA" id="ARBA00001920"/>
    </source>
</evidence>
<proteinExistence type="inferred from homology"/>
<comment type="similarity">
    <text evidence="4">Belongs to the TPP enzyme family.</text>
</comment>
<evidence type="ECO:0000256" key="11">
    <source>
        <dbReference type="ARBA" id="ARBA00023239"/>
    </source>
</evidence>
<comment type="catalytic activity">
    <reaction evidence="1">
        <text>a 2-oxocarboxylate + H(+) = an aldehyde + CO2</text>
        <dbReference type="Rhea" id="RHEA:11628"/>
        <dbReference type="ChEBI" id="CHEBI:15378"/>
        <dbReference type="ChEBI" id="CHEBI:16526"/>
        <dbReference type="ChEBI" id="CHEBI:17478"/>
        <dbReference type="ChEBI" id="CHEBI:35179"/>
        <dbReference type="EC" id="4.1.1.1"/>
    </reaction>
</comment>
<evidence type="ECO:0000256" key="5">
    <source>
        <dbReference type="ARBA" id="ARBA00011881"/>
    </source>
</evidence>
<keyword evidence="13" id="KW-1185">Reference proteome</keyword>
<evidence type="ECO:0000256" key="3">
    <source>
        <dbReference type="ARBA" id="ARBA00001964"/>
    </source>
</evidence>
<comment type="cofactor">
    <cofactor evidence="2">
        <name>a metal cation</name>
        <dbReference type="ChEBI" id="CHEBI:25213"/>
    </cofactor>
</comment>
<dbReference type="AlphaFoldDB" id="F6I6K4"/>
<evidence type="ECO:0000256" key="9">
    <source>
        <dbReference type="ARBA" id="ARBA00022842"/>
    </source>
</evidence>
<dbReference type="SUPFAM" id="SSF52518">
    <property type="entry name" value="Thiamin diphosphate-binding fold (THDP-binding)"/>
    <property type="match status" value="1"/>
</dbReference>
<reference evidence="13" key="1">
    <citation type="journal article" date="2007" name="Nature">
        <title>The grapevine genome sequence suggests ancestral hexaploidization in major angiosperm phyla.</title>
        <authorList>
            <consortium name="The French-Italian Public Consortium for Grapevine Genome Characterization."/>
            <person name="Jaillon O."/>
            <person name="Aury J.-M."/>
            <person name="Noel B."/>
            <person name="Policriti A."/>
            <person name="Clepet C."/>
            <person name="Casagrande A."/>
            <person name="Choisne N."/>
            <person name="Aubourg S."/>
            <person name="Vitulo N."/>
            <person name="Jubin C."/>
            <person name="Vezzi A."/>
            <person name="Legeai F."/>
            <person name="Hugueney P."/>
            <person name="Dasilva C."/>
            <person name="Horner D."/>
            <person name="Mica E."/>
            <person name="Jublot D."/>
            <person name="Poulain J."/>
            <person name="Bruyere C."/>
            <person name="Billault A."/>
            <person name="Segurens B."/>
            <person name="Gouyvenoux M."/>
            <person name="Ugarte E."/>
            <person name="Cattonaro F."/>
            <person name="Anthouard V."/>
            <person name="Vico V."/>
            <person name="Del Fabbro C."/>
            <person name="Alaux M."/>
            <person name="Di Gaspero G."/>
            <person name="Dumas V."/>
            <person name="Felice N."/>
            <person name="Paillard S."/>
            <person name="Juman I."/>
            <person name="Moroldo M."/>
            <person name="Scalabrin S."/>
            <person name="Canaguier A."/>
            <person name="Le Clainche I."/>
            <person name="Malacrida G."/>
            <person name="Durand E."/>
            <person name="Pesole G."/>
            <person name="Laucou V."/>
            <person name="Chatelet P."/>
            <person name="Merdinoglu D."/>
            <person name="Delledonne M."/>
            <person name="Pezzotti M."/>
            <person name="Lecharny A."/>
            <person name="Scarpelli C."/>
            <person name="Artiguenave F."/>
            <person name="Pe M.E."/>
            <person name="Valle G."/>
            <person name="Morgante M."/>
            <person name="Caboche M."/>
            <person name="Adam-Blondon A.-F."/>
            <person name="Weissenbach J."/>
            <person name="Quetier F."/>
            <person name="Wincker P."/>
        </authorList>
    </citation>
    <scope>NUCLEOTIDE SEQUENCE [LARGE SCALE GENOMIC DNA]</scope>
    <source>
        <strain evidence="13">cv. Pinot noir / PN40024</strain>
    </source>
</reference>
<dbReference type="GO" id="GO:0004737">
    <property type="term" value="F:pyruvate decarboxylase activity"/>
    <property type="evidence" value="ECO:0007669"/>
    <property type="project" value="UniProtKB-EC"/>
</dbReference>
<dbReference type="PANTHER" id="PTHR43452:SF6">
    <property type="entry name" value="PYRUVATE DECARBOXYLASE 2"/>
    <property type="match status" value="1"/>
</dbReference>
<dbReference type="InParanoid" id="F6I6K4"/>
<name>F6I6K4_VITVI</name>
<dbReference type="PANTHER" id="PTHR43452">
    <property type="entry name" value="PYRUVATE DECARBOXYLASE"/>
    <property type="match status" value="1"/>
</dbReference>
<dbReference type="GO" id="GO:0046872">
    <property type="term" value="F:metal ion binding"/>
    <property type="evidence" value="ECO:0007669"/>
    <property type="project" value="UniProtKB-KW"/>
</dbReference>
<evidence type="ECO:0000256" key="7">
    <source>
        <dbReference type="ARBA" id="ARBA00022723"/>
    </source>
</evidence>
<evidence type="ECO:0000256" key="1">
    <source>
        <dbReference type="ARBA" id="ARBA00001041"/>
    </source>
</evidence>
<dbReference type="STRING" id="29760.F6I6K4"/>
<evidence type="ECO:0000256" key="4">
    <source>
        <dbReference type="ARBA" id="ARBA00007812"/>
    </source>
</evidence>
<dbReference type="Proteomes" id="UP000009183">
    <property type="component" value="Chromosome 13, unordered"/>
</dbReference>
<evidence type="ECO:0000256" key="10">
    <source>
        <dbReference type="ARBA" id="ARBA00023052"/>
    </source>
</evidence>
<evidence type="ECO:0000256" key="8">
    <source>
        <dbReference type="ARBA" id="ARBA00022793"/>
    </source>
</evidence>
<keyword evidence="8" id="KW-0210">Decarboxylase</keyword>
<dbReference type="HOGENOM" id="CLU_1952770_0_0_1"/>
<dbReference type="PaxDb" id="29760-VIT_13s0067g00340.t01"/>
<keyword evidence="7" id="KW-0479">Metal-binding</keyword>
<comment type="subunit">
    <text evidence="5">Homotetramer.</text>
</comment>
<dbReference type="EMBL" id="FN596756">
    <property type="protein sequence ID" value="CCB62572.1"/>
    <property type="molecule type" value="Genomic_DNA"/>
</dbReference>
<sequence>MRKGVLQPVDISAKFIKRKPLGIEAKHASVAPTIDIASSEATLGSHLARRLVQIGVSDVFSIPGDFNLTLLDHLIAELGLNNIGCWSLTQQLWSQSFWQRSSGVLWEAIQLDSMLMGAGGFFSPPHFKP</sequence>
<protein>
    <recommendedName>
        <fullName evidence="6">pyruvate decarboxylase</fullName>
        <ecNumber evidence="6">4.1.1.1</ecNumber>
    </recommendedName>
</protein>
<evidence type="ECO:0000313" key="13">
    <source>
        <dbReference type="Proteomes" id="UP000009183"/>
    </source>
</evidence>
<dbReference type="InterPro" id="IPR029061">
    <property type="entry name" value="THDP-binding"/>
</dbReference>
<dbReference type="InterPro" id="IPR012110">
    <property type="entry name" value="PDC/IPDC-like"/>
</dbReference>
<organism evidence="12 13">
    <name type="scientific">Vitis vinifera</name>
    <name type="common">Grape</name>
    <dbReference type="NCBI Taxonomy" id="29760"/>
    <lineage>
        <taxon>Eukaryota</taxon>
        <taxon>Viridiplantae</taxon>
        <taxon>Streptophyta</taxon>
        <taxon>Embryophyta</taxon>
        <taxon>Tracheophyta</taxon>
        <taxon>Spermatophyta</taxon>
        <taxon>Magnoliopsida</taxon>
        <taxon>eudicotyledons</taxon>
        <taxon>Gunneridae</taxon>
        <taxon>Pentapetalae</taxon>
        <taxon>rosids</taxon>
        <taxon>Vitales</taxon>
        <taxon>Vitaceae</taxon>
        <taxon>Viteae</taxon>
        <taxon>Vitis</taxon>
    </lineage>
</organism>
<dbReference type="EC" id="4.1.1.1" evidence="6"/>
<keyword evidence="10" id="KW-0786">Thiamine pyrophosphate</keyword>
<comment type="cofactor">
    <cofactor evidence="3">
        <name>thiamine diphosphate</name>
        <dbReference type="ChEBI" id="CHEBI:58937"/>
    </cofactor>
</comment>
<evidence type="ECO:0000313" key="12">
    <source>
        <dbReference type="EMBL" id="CCB62572.1"/>
    </source>
</evidence>
<evidence type="ECO:0000256" key="6">
    <source>
        <dbReference type="ARBA" id="ARBA00013202"/>
    </source>
</evidence>
<keyword evidence="11" id="KW-0456">Lyase</keyword>